<feature type="domain" description="4Fe-4S ferredoxin-type" evidence="6">
    <location>
        <begin position="55"/>
        <end position="84"/>
    </location>
</feature>
<keyword evidence="7" id="KW-0830">Ubiquinone</keyword>
<accession>A0A0P0N439</accession>
<keyword evidence="2" id="KW-0479">Metal-binding</keyword>
<evidence type="ECO:0000256" key="3">
    <source>
        <dbReference type="ARBA" id="ARBA00022737"/>
    </source>
</evidence>
<dbReference type="EMBL" id="CP013011">
    <property type="protein sequence ID" value="ALL01520.1"/>
    <property type="molecule type" value="Genomic_DNA"/>
</dbReference>
<dbReference type="RefSeq" id="WP_055409557.1">
    <property type="nucleotide sequence ID" value="NZ_CP013011.1"/>
</dbReference>
<dbReference type="Proteomes" id="UP000058613">
    <property type="component" value="Chromosome"/>
</dbReference>
<feature type="domain" description="4Fe-4S ferredoxin-type" evidence="6">
    <location>
        <begin position="90"/>
        <end position="119"/>
    </location>
</feature>
<organism evidence="7 9">
    <name type="scientific">Pyrodictium delaneyi</name>
    <dbReference type="NCBI Taxonomy" id="1273541"/>
    <lineage>
        <taxon>Archaea</taxon>
        <taxon>Thermoproteota</taxon>
        <taxon>Thermoprotei</taxon>
        <taxon>Desulfurococcales</taxon>
        <taxon>Pyrodictiaceae</taxon>
        <taxon>Pyrodictium</taxon>
    </lineage>
</organism>
<evidence type="ECO:0000256" key="4">
    <source>
        <dbReference type="ARBA" id="ARBA00023004"/>
    </source>
</evidence>
<reference evidence="7 9" key="1">
    <citation type="submission" date="2015-10" db="EMBL/GenBank/DDBJ databases">
        <title>Complete genome sequence of hyperthermophilic archaeon Pyrodictium delaneyi Su06.</title>
        <authorList>
            <person name="Jung J.-H."/>
            <person name="Lin J."/>
            <person name="Holden J.F."/>
            <person name="Park C.-S."/>
        </authorList>
    </citation>
    <scope>NUCLEOTIDE SEQUENCE [LARGE SCALE GENOMIC DNA]</scope>
    <source>
        <strain evidence="7 9">Su06</strain>
    </source>
</reference>
<dbReference type="STRING" id="1273541.Pyrde_1477"/>
<dbReference type="OrthoDB" id="23833at2157"/>
<dbReference type="InterPro" id="IPR010226">
    <property type="entry name" value="NADH_quinone_OxRdtase_chainI"/>
</dbReference>
<keyword evidence="1" id="KW-0004">4Fe-4S</keyword>
<evidence type="ECO:0000259" key="6">
    <source>
        <dbReference type="PROSITE" id="PS51379"/>
    </source>
</evidence>
<keyword evidence="3" id="KW-0677">Repeat</keyword>
<evidence type="ECO:0000256" key="5">
    <source>
        <dbReference type="ARBA" id="ARBA00023014"/>
    </source>
</evidence>
<dbReference type="KEGG" id="pdl:Pyrde_1477"/>
<dbReference type="GO" id="GO:0016020">
    <property type="term" value="C:membrane"/>
    <property type="evidence" value="ECO:0007669"/>
    <property type="project" value="InterPro"/>
</dbReference>
<keyword evidence="5" id="KW-0411">Iron-sulfur</keyword>
<dbReference type="FunFam" id="3.30.70.3270:FF:000014">
    <property type="entry name" value="NADH dehydrogenase subunit I (NuoI)"/>
    <property type="match status" value="1"/>
</dbReference>
<dbReference type="InterPro" id="IPR017900">
    <property type="entry name" value="4Fe4S_Fe_S_CS"/>
</dbReference>
<protein>
    <submittedName>
        <fullName evidence="7">NADH-ubiquinone oxidoreductase chain I</fullName>
    </submittedName>
</protein>
<proteinExistence type="predicted"/>
<dbReference type="AlphaFoldDB" id="A0A0P0N439"/>
<keyword evidence="4" id="KW-0408">Iron</keyword>
<dbReference type="Gene3D" id="3.30.70.3270">
    <property type="match status" value="1"/>
</dbReference>
<name>A0A0P0N439_9CREN</name>
<dbReference type="PANTHER" id="PTHR10849:SF35">
    <property type="entry name" value="FORMATE HYDROGENLYASE SUBUNIT 6-RELATED"/>
    <property type="match status" value="1"/>
</dbReference>
<gene>
    <name evidence="8" type="ORF">Pdsh_05980</name>
    <name evidence="7" type="ORF">Pyrde_1477</name>
</gene>
<dbReference type="EMBL" id="NCQP01000003">
    <property type="protein sequence ID" value="OWJ54577.1"/>
    <property type="molecule type" value="Genomic_DNA"/>
</dbReference>
<dbReference type="PROSITE" id="PS51379">
    <property type="entry name" value="4FE4S_FER_2"/>
    <property type="match status" value="2"/>
</dbReference>
<dbReference type="GO" id="GO:0003954">
    <property type="term" value="F:NADH dehydrogenase activity"/>
    <property type="evidence" value="ECO:0007669"/>
    <property type="project" value="TreeGrafter"/>
</dbReference>
<keyword evidence="10" id="KW-1185">Reference proteome</keyword>
<dbReference type="GO" id="GO:0046872">
    <property type="term" value="F:metal ion binding"/>
    <property type="evidence" value="ECO:0007669"/>
    <property type="project" value="UniProtKB-KW"/>
</dbReference>
<evidence type="ECO:0000313" key="8">
    <source>
        <dbReference type="EMBL" id="OWJ54577.1"/>
    </source>
</evidence>
<dbReference type="GO" id="GO:0051539">
    <property type="term" value="F:4 iron, 4 sulfur cluster binding"/>
    <property type="evidence" value="ECO:0007669"/>
    <property type="project" value="UniProtKB-KW"/>
</dbReference>
<sequence length="172" mass="19766">MAPELSEPRRGRRPRVNPVRGHLDAILAAARQMLKPSITLRYPDVEEAKPEHYRGIILFDYDKCIGCSLCAQICPSRAIKMYRVPGDKRMRPGYNLGRCIFCGLCTDICPTDALETSIIHDRSFETVESMIFDPVDWTLYSRRLREEAEKPPRPRVRTIVDEEVGLRYEPTG</sequence>
<dbReference type="InterPro" id="IPR017896">
    <property type="entry name" value="4Fe4S_Fe-S-bd"/>
</dbReference>
<evidence type="ECO:0000313" key="10">
    <source>
        <dbReference type="Proteomes" id="UP000196694"/>
    </source>
</evidence>
<dbReference type="Proteomes" id="UP000196694">
    <property type="component" value="Unassembled WGS sequence"/>
</dbReference>
<dbReference type="GO" id="GO:0009060">
    <property type="term" value="P:aerobic respiration"/>
    <property type="evidence" value="ECO:0007669"/>
    <property type="project" value="TreeGrafter"/>
</dbReference>
<evidence type="ECO:0000313" key="7">
    <source>
        <dbReference type="EMBL" id="ALL01520.1"/>
    </source>
</evidence>
<evidence type="ECO:0000256" key="2">
    <source>
        <dbReference type="ARBA" id="ARBA00022723"/>
    </source>
</evidence>
<dbReference type="Pfam" id="PF12838">
    <property type="entry name" value="Fer4_7"/>
    <property type="match status" value="1"/>
</dbReference>
<dbReference type="PROSITE" id="PS00198">
    <property type="entry name" value="4FE4S_FER_1"/>
    <property type="match status" value="2"/>
</dbReference>
<dbReference type="GeneID" id="26099818"/>
<dbReference type="PANTHER" id="PTHR10849">
    <property type="entry name" value="NADH DEHYDROGENASE UBIQUINONE IRON-SULFUR PROTEIN 8, MITOCHONDRIAL"/>
    <property type="match status" value="1"/>
</dbReference>
<reference evidence="8 10" key="2">
    <citation type="submission" date="2017-05" db="EMBL/GenBank/DDBJ databases">
        <title>The draft genome of the hyperthermophilic archaeon 'Pyrodictium delaneyi strain Hulk', an iron and nitrate reducer, reveals the capacity for sulfate reduction.</title>
        <authorList>
            <person name="Demey L.M."/>
            <person name="Miller C."/>
            <person name="Manzella M."/>
            <person name="Reguera G."/>
            <person name="Kashefi K."/>
        </authorList>
    </citation>
    <scope>NUCLEOTIDE SEQUENCE [LARGE SCALE GENOMIC DNA]</scope>
    <source>
        <strain evidence="8 10">Hulk</strain>
    </source>
</reference>
<evidence type="ECO:0000313" key="9">
    <source>
        <dbReference type="Proteomes" id="UP000058613"/>
    </source>
</evidence>
<dbReference type="SUPFAM" id="SSF54862">
    <property type="entry name" value="4Fe-4S ferredoxins"/>
    <property type="match status" value="1"/>
</dbReference>
<evidence type="ECO:0000256" key="1">
    <source>
        <dbReference type="ARBA" id="ARBA00022485"/>
    </source>
</evidence>